<dbReference type="SUPFAM" id="SSF46689">
    <property type="entry name" value="Homeodomain-like"/>
    <property type="match status" value="2"/>
</dbReference>
<sequence length="320" mass="35864">MEDWLFSSGDCSRPHQFENAERLRFRHGSTHAYLEETPVLPGIWLYRGEATANCQFQIEVGGGDRQGRVIMGGLLSSRGMLNLEGCDDMVWRDDGRFYALSPIERHCRYDIDAERGWRLVALRVEAEAMDLLGADDRLPDIVNDVLTVRRDNLADMGTLPGGIRRLSQSLLRTPFEGRVGKLFMQSKVLELLAYQFQHLGERPAPKTLSAIELTRIRMSRDMLLANLRDPPDLEALASAVGLSSKKLNRGFRDLYGTTVFAYLHDARLDAARAALEAGTPLPLKQLAWELGYGQVSNFVTAFRRRFGVTPGSLRDAKAPA</sequence>
<dbReference type="PROSITE" id="PS00041">
    <property type="entry name" value="HTH_ARAC_FAMILY_1"/>
    <property type="match status" value="1"/>
</dbReference>
<evidence type="ECO:0000313" key="6">
    <source>
        <dbReference type="Proteomes" id="UP000184533"/>
    </source>
</evidence>
<dbReference type="PROSITE" id="PS01124">
    <property type="entry name" value="HTH_ARAC_FAMILY_2"/>
    <property type="match status" value="1"/>
</dbReference>
<dbReference type="InterPro" id="IPR009057">
    <property type="entry name" value="Homeodomain-like_sf"/>
</dbReference>
<protein>
    <submittedName>
        <fullName evidence="5">AraC-type DNA-binding protein</fullName>
    </submittedName>
</protein>
<dbReference type="RefSeq" id="WP_052950546.1">
    <property type="nucleotide sequence ID" value="NZ_FQVC01000010.1"/>
</dbReference>
<dbReference type="AlphaFoldDB" id="A0A1M5D594"/>
<accession>A0A1M5D594</accession>
<evidence type="ECO:0000313" key="5">
    <source>
        <dbReference type="EMBL" id="SHF62253.1"/>
    </source>
</evidence>
<keyword evidence="2 5" id="KW-0238">DNA-binding</keyword>
<evidence type="ECO:0000256" key="1">
    <source>
        <dbReference type="ARBA" id="ARBA00023015"/>
    </source>
</evidence>
<reference evidence="5 6" key="1">
    <citation type="submission" date="2016-11" db="EMBL/GenBank/DDBJ databases">
        <authorList>
            <person name="Jaros S."/>
            <person name="Januszkiewicz K."/>
            <person name="Wedrychowicz H."/>
        </authorList>
    </citation>
    <scope>NUCLEOTIDE SEQUENCE [LARGE SCALE GENOMIC DNA]</scope>
    <source>
        <strain evidence="5 6">DSM 17137</strain>
    </source>
</reference>
<evidence type="ECO:0000256" key="3">
    <source>
        <dbReference type="ARBA" id="ARBA00023163"/>
    </source>
</evidence>
<keyword evidence="3" id="KW-0804">Transcription</keyword>
<evidence type="ECO:0000256" key="2">
    <source>
        <dbReference type="ARBA" id="ARBA00023125"/>
    </source>
</evidence>
<dbReference type="Proteomes" id="UP000184533">
    <property type="component" value="Unassembled WGS sequence"/>
</dbReference>
<dbReference type="OrthoDB" id="9802263at2"/>
<proteinExistence type="predicted"/>
<evidence type="ECO:0000259" key="4">
    <source>
        <dbReference type="PROSITE" id="PS01124"/>
    </source>
</evidence>
<dbReference type="GO" id="GO:0003700">
    <property type="term" value="F:DNA-binding transcription factor activity"/>
    <property type="evidence" value="ECO:0007669"/>
    <property type="project" value="InterPro"/>
</dbReference>
<dbReference type="Gene3D" id="1.10.10.60">
    <property type="entry name" value="Homeodomain-like"/>
    <property type="match status" value="1"/>
</dbReference>
<gene>
    <name evidence="5" type="ORF">SAMN02745223_03144</name>
</gene>
<dbReference type="InterPro" id="IPR020449">
    <property type="entry name" value="Tscrpt_reg_AraC-type_HTH"/>
</dbReference>
<dbReference type="PRINTS" id="PR00032">
    <property type="entry name" value="HTHARAC"/>
</dbReference>
<keyword evidence="1" id="KW-0805">Transcription regulation</keyword>
<organism evidence="5 6">
    <name type="scientific">Devosia limi DSM 17137</name>
    <dbReference type="NCBI Taxonomy" id="1121477"/>
    <lineage>
        <taxon>Bacteria</taxon>
        <taxon>Pseudomonadati</taxon>
        <taxon>Pseudomonadota</taxon>
        <taxon>Alphaproteobacteria</taxon>
        <taxon>Hyphomicrobiales</taxon>
        <taxon>Devosiaceae</taxon>
        <taxon>Devosia</taxon>
    </lineage>
</organism>
<dbReference type="EMBL" id="FQVC01000010">
    <property type="protein sequence ID" value="SHF62253.1"/>
    <property type="molecule type" value="Genomic_DNA"/>
</dbReference>
<dbReference type="InterPro" id="IPR018060">
    <property type="entry name" value="HTH_AraC"/>
</dbReference>
<name>A0A1M5D594_9HYPH</name>
<dbReference type="GO" id="GO:0043565">
    <property type="term" value="F:sequence-specific DNA binding"/>
    <property type="evidence" value="ECO:0007669"/>
    <property type="project" value="InterPro"/>
</dbReference>
<dbReference type="SMART" id="SM00342">
    <property type="entry name" value="HTH_ARAC"/>
    <property type="match status" value="1"/>
</dbReference>
<dbReference type="PANTHER" id="PTHR47893">
    <property type="entry name" value="REGULATORY PROTEIN PCHR"/>
    <property type="match status" value="1"/>
</dbReference>
<dbReference type="InterPro" id="IPR053142">
    <property type="entry name" value="PchR_regulatory_protein"/>
</dbReference>
<dbReference type="InterPro" id="IPR018062">
    <property type="entry name" value="HTH_AraC-typ_CS"/>
</dbReference>
<dbReference type="PANTHER" id="PTHR47893:SF1">
    <property type="entry name" value="REGULATORY PROTEIN PCHR"/>
    <property type="match status" value="1"/>
</dbReference>
<feature type="domain" description="HTH araC/xylS-type" evidence="4">
    <location>
        <begin position="217"/>
        <end position="316"/>
    </location>
</feature>
<dbReference type="Pfam" id="PF12833">
    <property type="entry name" value="HTH_18"/>
    <property type="match status" value="1"/>
</dbReference>